<reference evidence="1 2" key="1">
    <citation type="submission" date="2024-07" db="EMBL/GenBank/DDBJ databases">
        <title>Luteimonas salilacus sp. nov., isolated from the shore soil of Salt Lake in Tibet of China.</title>
        <authorList>
            <person name="Zhang X."/>
            <person name="Li A."/>
        </authorList>
    </citation>
    <scope>NUCLEOTIDE SEQUENCE [LARGE SCALE GENOMIC DNA]</scope>
    <source>
        <strain evidence="1 2">B3-2-R+30</strain>
    </source>
</reference>
<dbReference type="EMBL" id="JBFWIC010000010">
    <property type="protein sequence ID" value="MEZ0474788.1"/>
    <property type="molecule type" value="Genomic_DNA"/>
</dbReference>
<organism evidence="1 2">
    <name type="scientific">Luteimonas salinilitoris</name>
    <dbReference type="NCBI Taxonomy" id="3237697"/>
    <lineage>
        <taxon>Bacteria</taxon>
        <taxon>Pseudomonadati</taxon>
        <taxon>Pseudomonadota</taxon>
        <taxon>Gammaproteobacteria</taxon>
        <taxon>Lysobacterales</taxon>
        <taxon>Lysobacteraceae</taxon>
        <taxon>Luteimonas</taxon>
    </lineage>
</organism>
<dbReference type="GO" id="GO:0003677">
    <property type="term" value="F:DNA binding"/>
    <property type="evidence" value="ECO:0007669"/>
    <property type="project" value="UniProtKB-KW"/>
</dbReference>
<keyword evidence="2" id="KW-1185">Reference proteome</keyword>
<dbReference type="PANTHER" id="PTHR38479:SF2">
    <property type="entry name" value="WINGED HELIX DNA-BINDING DOMAIN-CONTAINING PROTEIN"/>
    <property type="match status" value="1"/>
</dbReference>
<name>A0ABV4HQB8_9GAMM</name>
<evidence type="ECO:0000313" key="2">
    <source>
        <dbReference type="Proteomes" id="UP001566331"/>
    </source>
</evidence>
<keyword evidence="1" id="KW-0238">DNA-binding</keyword>
<dbReference type="Pfam" id="PF06224">
    <property type="entry name" value="AlkZ-like"/>
    <property type="match status" value="1"/>
</dbReference>
<dbReference type="InterPro" id="IPR009351">
    <property type="entry name" value="AlkZ-like"/>
</dbReference>
<dbReference type="RefSeq" id="WP_370564451.1">
    <property type="nucleotide sequence ID" value="NZ_JBFWIB010000008.1"/>
</dbReference>
<dbReference type="PANTHER" id="PTHR38479">
    <property type="entry name" value="LMO0824 PROTEIN"/>
    <property type="match status" value="1"/>
</dbReference>
<dbReference type="Proteomes" id="UP001566331">
    <property type="component" value="Unassembled WGS sequence"/>
</dbReference>
<proteinExistence type="predicted"/>
<comment type="caution">
    <text evidence="1">The sequence shown here is derived from an EMBL/GenBank/DDBJ whole genome shotgun (WGS) entry which is preliminary data.</text>
</comment>
<gene>
    <name evidence="1" type="ORF">AB6713_09165</name>
</gene>
<sequence>MDAFLAALPRMRLQAHGVTDPCDDAVAVVRRLGAVQAQDYRASLWAVGSRTRAGTEADVERAIADARIVRTWPMRGTLHLLAAEDVRWMQRLLAPRAIARDGARHEREYGLDARELRRCRRAVENILGDGRPMPRPALYRALEAAGIATAGSRGLHICGRLAHDGLICGGPREGAQPTFVLCDAWLPDTAGPDGDEALGLLASRYIAGHGPATAHDLAWWSGLPVKQARAALAMVSSQLDTIDIGGTTYWQARDAAPAARSRSVHLLPAFDEYLLGYKDRTPVLEPAHHRRVFTINGIIHPCVLVDGMVAGLWPRSAGQGGAPMTLGLFRPLSDAERRGVRTAAKRYANFLGRTVDVIG</sequence>
<evidence type="ECO:0000313" key="1">
    <source>
        <dbReference type="EMBL" id="MEZ0474788.1"/>
    </source>
</evidence>
<accession>A0ABV4HQB8</accession>
<protein>
    <submittedName>
        <fullName evidence="1">Winged helix DNA-binding domain-containing protein</fullName>
    </submittedName>
</protein>